<gene>
    <name evidence="9" type="ORF">IAA89_03675</name>
</gene>
<dbReference type="Proteomes" id="UP000823614">
    <property type="component" value="Unassembled WGS sequence"/>
</dbReference>
<organism evidence="9 10">
    <name type="scientific">Candidatus Gallilactobacillus intestinavium</name>
    <dbReference type="NCBI Taxonomy" id="2840838"/>
    <lineage>
        <taxon>Bacteria</taxon>
        <taxon>Bacillati</taxon>
        <taxon>Bacillota</taxon>
        <taxon>Bacilli</taxon>
        <taxon>Lactobacillales</taxon>
        <taxon>Lactobacillaceae</taxon>
        <taxon>Lactobacillaceae incertae sedis</taxon>
        <taxon>Candidatus Gallilactobacillus</taxon>
    </lineage>
</organism>
<dbReference type="InterPro" id="IPR019931">
    <property type="entry name" value="LPXTG_anchor"/>
</dbReference>
<sequence length="405" mass="41858">MSKKINTNKILLTSVATLASLTLAGVTSHAATNSSSSHTSTVLAAPANGSSNTASSTTSTTSSDSSSSSSSSSNSSSSSSNSSSSSSDSSSSSSNSSSSSSNSSSSSSNSSSSSSDTTGTDDNTGNGNNSNPSQPNTGDNTTPTTPSNPEQGNTNNPDNNPAGPTYKEFPDDTLNYLSDVQADLVKLINQLRAANGLQPLTEQEALDKIATEAADLGVKSQTDNGEATPSDNDIDSALQYIRNNGYNGIAFVNEDNANQHLTAAQWAQQLFAQLLQTKYLQYLLSPSAKNFGLMFSALANNDNYPYWAIAIDGQPTNLPSTINLPNGQKLVNVNGHWVLENGSKATNNALIAHASNFVKGAKTDKMGLLPHTGESNNSFLAVLGEIMASVLGFLGLAGATRKKNN</sequence>
<keyword evidence="3 7" id="KW-0732">Signal</keyword>
<evidence type="ECO:0000259" key="8">
    <source>
        <dbReference type="PROSITE" id="PS50847"/>
    </source>
</evidence>
<evidence type="ECO:0000313" key="10">
    <source>
        <dbReference type="Proteomes" id="UP000823614"/>
    </source>
</evidence>
<feature type="compositionally biased region" description="Low complexity" evidence="5">
    <location>
        <begin position="28"/>
        <end position="41"/>
    </location>
</feature>
<feature type="chain" id="PRO_5039529142" evidence="7">
    <location>
        <begin position="31"/>
        <end position="405"/>
    </location>
</feature>
<dbReference type="Pfam" id="PF00188">
    <property type="entry name" value="CAP"/>
    <property type="match status" value="1"/>
</dbReference>
<dbReference type="InterPro" id="IPR014044">
    <property type="entry name" value="CAP_dom"/>
</dbReference>
<feature type="compositionally biased region" description="Low complexity" evidence="5">
    <location>
        <begin position="48"/>
        <end position="149"/>
    </location>
</feature>
<evidence type="ECO:0000313" key="9">
    <source>
        <dbReference type="EMBL" id="MBO8441529.1"/>
    </source>
</evidence>
<keyword evidence="6" id="KW-1133">Transmembrane helix</keyword>
<dbReference type="AlphaFoldDB" id="A0A9D9E565"/>
<keyword evidence="6" id="KW-0472">Membrane</keyword>
<evidence type="ECO:0000256" key="3">
    <source>
        <dbReference type="ARBA" id="ARBA00022729"/>
    </source>
</evidence>
<keyword evidence="6" id="KW-0812">Transmembrane</keyword>
<evidence type="ECO:0000256" key="1">
    <source>
        <dbReference type="ARBA" id="ARBA00022512"/>
    </source>
</evidence>
<dbReference type="PROSITE" id="PS50847">
    <property type="entry name" value="GRAM_POS_ANCHORING"/>
    <property type="match status" value="1"/>
</dbReference>
<evidence type="ECO:0000256" key="7">
    <source>
        <dbReference type="SAM" id="SignalP"/>
    </source>
</evidence>
<evidence type="ECO:0000256" key="4">
    <source>
        <dbReference type="ARBA" id="ARBA00023088"/>
    </source>
</evidence>
<protein>
    <submittedName>
        <fullName evidence="9">LPXTG cell wall anchor domain-containing protein</fullName>
    </submittedName>
</protein>
<feature type="compositionally biased region" description="Polar residues" evidence="5">
    <location>
        <begin position="150"/>
        <end position="159"/>
    </location>
</feature>
<dbReference type="NCBIfam" id="TIGR01167">
    <property type="entry name" value="LPXTG_anchor"/>
    <property type="match status" value="1"/>
</dbReference>
<evidence type="ECO:0000256" key="2">
    <source>
        <dbReference type="ARBA" id="ARBA00022525"/>
    </source>
</evidence>
<feature type="signal peptide" evidence="7">
    <location>
        <begin position="1"/>
        <end position="30"/>
    </location>
</feature>
<accession>A0A9D9E565</accession>
<feature type="transmembrane region" description="Helical" evidence="6">
    <location>
        <begin position="379"/>
        <end position="399"/>
    </location>
</feature>
<keyword evidence="2" id="KW-0964">Secreted</keyword>
<name>A0A9D9E565_9LACO</name>
<keyword evidence="1" id="KW-0134">Cell wall</keyword>
<evidence type="ECO:0000256" key="6">
    <source>
        <dbReference type="SAM" id="Phobius"/>
    </source>
</evidence>
<feature type="domain" description="Gram-positive cocci surface proteins LPxTG" evidence="8">
    <location>
        <begin position="369"/>
        <end position="405"/>
    </location>
</feature>
<dbReference type="Pfam" id="PF00746">
    <property type="entry name" value="Gram_pos_anchor"/>
    <property type="match status" value="1"/>
</dbReference>
<reference evidence="9" key="1">
    <citation type="submission" date="2020-10" db="EMBL/GenBank/DDBJ databases">
        <authorList>
            <person name="Gilroy R."/>
        </authorList>
    </citation>
    <scope>NUCLEOTIDE SEQUENCE</scope>
    <source>
        <strain evidence="9">C6-149</strain>
    </source>
</reference>
<dbReference type="Gene3D" id="3.40.33.10">
    <property type="entry name" value="CAP"/>
    <property type="match status" value="1"/>
</dbReference>
<evidence type="ECO:0000256" key="5">
    <source>
        <dbReference type="SAM" id="MobiDB-lite"/>
    </source>
</evidence>
<feature type="region of interest" description="Disordered" evidence="5">
    <location>
        <begin position="28"/>
        <end position="172"/>
    </location>
</feature>
<comment type="caution">
    <text evidence="9">The sequence shown here is derived from an EMBL/GenBank/DDBJ whole genome shotgun (WGS) entry which is preliminary data.</text>
</comment>
<dbReference type="InterPro" id="IPR035940">
    <property type="entry name" value="CAP_sf"/>
</dbReference>
<dbReference type="EMBL" id="JADIMP010000059">
    <property type="protein sequence ID" value="MBO8441529.1"/>
    <property type="molecule type" value="Genomic_DNA"/>
</dbReference>
<proteinExistence type="predicted"/>
<keyword evidence="4" id="KW-0572">Peptidoglycan-anchor</keyword>
<reference evidence="9" key="2">
    <citation type="journal article" date="2021" name="PeerJ">
        <title>Extensive microbial diversity within the chicken gut microbiome revealed by metagenomics and culture.</title>
        <authorList>
            <person name="Gilroy R."/>
            <person name="Ravi A."/>
            <person name="Getino M."/>
            <person name="Pursley I."/>
            <person name="Horton D.L."/>
            <person name="Alikhan N.F."/>
            <person name="Baker D."/>
            <person name="Gharbi K."/>
            <person name="Hall N."/>
            <person name="Watson M."/>
            <person name="Adriaenssens E.M."/>
            <person name="Foster-Nyarko E."/>
            <person name="Jarju S."/>
            <person name="Secka A."/>
            <person name="Antonio M."/>
            <person name="Oren A."/>
            <person name="Chaudhuri R.R."/>
            <person name="La Ragione R."/>
            <person name="Hildebrand F."/>
            <person name="Pallen M.J."/>
        </authorList>
    </citation>
    <scope>NUCLEOTIDE SEQUENCE</scope>
    <source>
        <strain evidence="9">C6-149</strain>
    </source>
</reference>